<evidence type="ECO:0000256" key="13">
    <source>
        <dbReference type="ARBA" id="ARBA00036348"/>
    </source>
</evidence>
<comment type="catalytic activity">
    <reaction evidence="13">
        <text>a beta-D-galactosyl-(1-&gt;3)-N-acetyl-alpha-D-galactosaminyl derivative + CMP-N-acetyl-beta-neuraminate = a beta-D-galactosyl-(1-&gt;3)-[N-acetyl-alpha-neuraminyl-(2-&gt;6)]-N-acetyl-alpha-D-galactosaminyl derivative + CMP + H(+)</text>
        <dbReference type="Rhea" id="RHEA:11136"/>
        <dbReference type="ChEBI" id="CHEBI:15378"/>
        <dbReference type="ChEBI" id="CHEBI:57812"/>
        <dbReference type="ChEBI" id="CHEBI:60377"/>
        <dbReference type="ChEBI" id="CHEBI:133470"/>
        <dbReference type="ChEBI" id="CHEBI:140764"/>
        <dbReference type="EC" id="2.4.3.3"/>
    </reaction>
    <physiologicalReaction direction="left-to-right" evidence="13">
        <dbReference type="Rhea" id="RHEA:11137"/>
    </physiologicalReaction>
</comment>
<dbReference type="InterPro" id="IPR038578">
    <property type="entry name" value="GT29-like_sf"/>
</dbReference>
<dbReference type="EMBL" id="WEIY01000375">
    <property type="protein sequence ID" value="NXY07243.1"/>
    <property type="molecule type" value="Genomic_DNA"/>
</dbReference>
<evidence type="ECO:0000313" key="18">
    <source>
        <dbReference type="EMBL" id="NXY07243.1"/>
    </source>
</evidence>
<comment type="caution">
    <text evidence="18">The sequence shown here is derived from an EMBL/GenBank/DDBJ whole genome shotgun (WGS) entry which is preliminary data.</text>
</comment>
<feature type="compositionally biased region" description="Basic and acidic residues" evidence="17">
    <location>
        <begin position="127"/>
        <end position="138"/>
    </location>
</feature>
<evidence type="ECO:0000256" key="5">
    <source>
        <dbReference type="ARBA" id="ARBA00022679"/>
    </source>
</evidence>
<dbReference type="Pfam" id="PF00777">
    <property type="entry name" value="Glyco_transf_29"/>
    <property type="match status" value="1"/>
</dbReference>
<comment type="subcellular location">
    <subcellularLocation>
        <location evidence="1">Golgi apparatus membrane</location>
        <topology evidence="1">Single-pass type II membrane protein</topology>
    </subcellularLocation>
</comment>
<dbReference type="Gene3D" id="3.90.1480.20">
    <property type="entry name" value="Glycosyl transferase family 29"/>
    <property type="match status" value="1"/>
</dbReference>
<keyword evidence="12" id="KW-0325">Glycoprotein</keyword>
<name>A0A852N497_9PASS</name>
<dbReference type="GO" id="GO:0009312">
    <property type="term" value="P:oligosaccharide biosynthetic process"/>
    <property type="evidence" value="ECO:0007669"/>
    <property type="project" value="TreeGrafter"/>
</dbReference>
<accession>A0A852N497</accession>
<evidence type="ECO:0000256" key="1">
    <source>
        <dbReference type="ARBA" id="ARBA00004323"/>
    </source>
</evidence>
<dbReference type="PANTHER" id="PTHR45941:SF1">
    <property type="entry name" value="ALPHA-N-ACETYLGALACTOSAMINIDE ALPHA-2,6-SIALYLTRANSFERASE 1"/>
    <property type="match status" value="1"/>
</dbReference>
<evidence type="ECO:0000256" key="7">
    <source>
        <dbReference type="ARBA" id="ARBA00022968"/>
    </source>
</evidence>
<feature type="non-terminal residue" evidence="18">
    <location>
        <position position="525"/>
    </location>
</feature>
<keyword evidence="4 18" id="KW-0328">Glycosyltransferase</keyword>
<gene>
    <name evidence="18" type="primary">St6galnac1</name>
    <name evidence="18" type="ORF">PTEMEL_R13764</name>
</gene>
<keyword evidence="6" id="KW-0812">Transmembrane</keyword>
<keyword evidence="19" id="KW-1185">Reference proteome</keyword>
<evidence type="ECO:0000256" key="4">
    <source>
        <dbReference type="ARBA" id="ARBA00022676"/>
    </source>
</evidence>
<keyword evidence="9" id="KW-0333">Golgi apparatus</keyword>
<keyword evidence="7" id="KW-0735">Signal-anchor</keyword>
<evidence type="ECO:0000313" key="19">
    <source>
        <dbReference type="Proteomes" id="UP000603297"/>
    </source>
</evidence>
<dbReference type="GO" id="GO:0000139">
    <property type="term" value="C:Golgi membrane"/>
    <property type="evidence" value="ECO:0007669"/>
    <property type="project" value="UniProtKB-SubCell"/>
</dbReference>
<keyword evidence="5 18" id="KW-0808">Transferase</keyword>
<dbReference type="Proteomes" id="UP000603297">
    <property type="component" value="Unassembled WGS sequence"/>
</dbReference>
<dbReference type="EC" id="2.4.3.3" evidence="14"/>
<organism evidence="18 19">
    <name type="scientific">Pteruthius melanotis</name>
    <dbReference type="NCBI Taxonomy" id="357074"/>
    <lineage>
        <taxon>Eukaryota</taxon>
        <taxon>Metazoa</taxon>
        <taxon>Chordata</taxon>
        <taxon>Craniata</taxon>
        <taxon>Vertebrata</taxon>
        <taxon>Euteleostomi</taxon>
        <taxon>Archelosauria</taxon>
        <taxon>Archosauria</taxon>
        <taxon>Dinosauria</taxon>
        <taxon>Saurischia</taxon>
        <taxon>Theropoda</taxon>
        <taxon>Coelurosauria</taxon>
        <taxon>Aves</taxon>
        <taxon>Neognathae</taxon>
        <taxon>Neoaves</taxon>
        <taxon>Telluraves</taxon>
        <taxon>Australaves</taxon>
        <taxon>Passeriformes</taxon>
        <taxon>Sylvioidea</taxon>
        <taxon>Timaliidae</taxon>
        <taxon>Pteruthius</taxon>
    </lineage>
</organism>
<comment type="similarity">
    <text evidence="3">Belongs to the glycosyltransferase 29 family.</text>
</comment>
<dbReference type="InterPro" id="IPR001675">
    <property type="entry name" value="Glyco_trans_29"/>
</dbReference>
<feature type="region of interest" description="Disordered" evidence="17">
    <location>
        <begin position="98"/>
        <end position="166"/>
    </location>
</feature>
<comment type="catalytic activity">
    <reaction evidence="15">
        <text>a 3-O-[N-acetyl-alpha-neuraminyl-(2-&gt;3)-beta-D-galactosyl-(1-&gt;3)-N-acetyl-alpha-D-galactosaminyl]-L-threonyl-[protein] + CMP-N-acetyl-beta-neuraminate = a 3-O-{alpha-Neu5Ac-(2-&gt;3)-beta-D-Gal-(1-&gt;3)-[alpha-Neu5Ac-(2-&gt;6)]-alpha-D-GalNAc}-L-threonyl-[protein] + CMP + H(+)</text>
        <dbReference type="Rhea" id="RHEA:81659"/>
        <dbReference type="Rhea" id="RHEA-COMP:14417"/>
        <dbReference type="Rhea" id="RHEA-COMP:16763"/>
        <dbReference type="ChEBI" id="CHEBI:15378"/>
        <dbReference type="ChEBI" id="CHEBI:57812"/>
        <dbReference type="ChEBI" id="CHEBI:60377"/>
        <dbReference type="ChEBI" id="CHEBI:139598"/>
        <dbReference type="ChEBI" id="CHEBI:156398"/>
    </reaction>
    <physiologicalReaction direction="left-to-right" evidence="15">
        <dbReference type="Rhea" id="RHEA:81660"/>
    </physiologicalReaction>
</comment>
<reference evidence="18" key="1">
    <citation type="submission" date="2020-02" db="EMBL/GenBank/DDBJ databases">
        <title>Bird 10,000 Genomes (B10K) Project - Family phase.</title>
        <authorList>
            <person name="Zhang G."/>
        </authorList>
    </citation>
    <scope>NUCLEOTIDE SEQUENCE</scope>
    <source>
        <strain evidence="18">B10K-IZ-033-77</strain>
    </source>
</reference>
<evidence type="ECO:0000256" key="16">
    <source>
        <dbReference type="ARBA" id="ARBA00052285"/>
    </source>
</evidence>
<evidence type="ECO:0000256" key="15">
    <source>
        <dbReference type="ARBA" id="ARBA00050664"/>
    </source>
</evidence>
<dbReference type="PANTHER" id="PTHR45941">
    <property type="entry name" value="ALPHA-N-ACETYLGALACTOSAMINIDE ALPHA-2,6-SIALYLTRANSFERASE 2-LIKE-RELATED"/>
    <property type="match status" value="1"/>
</dbReference>
<evidence type="ECO:0000256" key="3">
    <source>
        <dbReference type="ARBA" id="ARBA00006003"/>
    </source>
</evidence>
<dbReference type="CDD" id="cd23973">
    <property type="entry name" value="GT29_ST6GALNAC1"/>
    <property type="match status" value="1"/>
</dbReference>
<evidence type="ECO:0000256" key="2">
    <source>
        <dbReference type="ARBA" id="ARBA00004922"/>
    </source>
</evidence>
<evidence type="ECO:0000256" key="6">
    <source>
        <dbReference type="ARBA" id="ARBA00022692"/>
    </source>
</evidence>
<dbReference type="AlphaFoldDB" id="A0A852N497"/>
<keyword evidence="8" id="KW-1133">Transmembrane helix</keyword>
<evidence type="ECO:0000256" key="17">
    <source>
        <dbReference type="SAM" id="MobiDB-lite"/>
    </source>
</evidence>
<proteinExistence type="inferred from homology"/>
<dbReference type="GO" id="GO:1901137">
    <property type="term" value="P:carbohydrate derivative biosynthetic process"/>
    <property type="evidence" value="ECO:0007669"/>
    <property type="project" value="UniProtKB-ARBA"/>
</dbReference>
<dbReference type="FunFam" id="3.90.1480.20:FF:000013">
    <property type="entry name" value="ST6 N-acetylgalactosaminide alpha-2,6-sialyltransferase 1"/>
    <property type="match status" value="1"/>
</dbReference>
<evidence type="ECO:0000256" key="9">
    <source>
        <dbReference type="ARBA" id="ARBA00023034"/>
    </source>
</evidence>
<comment type="pathway">
    <text evidence="2">Protein modification; protein glycosylation.</text>
</comment>
<protein>
    <recommendedName>
        <fullName evidence="14">alpha-N-acetylgalactosaminide alpha-2,6-sialyltransferase</fullName>
        <ecNumber evidence="14">2.4.3.3</ecNumber>
    </recommendedName>
</protein>
<feature type="non-terminal residue" evidence="18">
    <location>
        <position position="1"/>
    </location>
</feature>
<evidence type="ECO:0000256" key="14">
    <source>
        <dbReference type="ARBA" id="ARBA00039109"/>
    </source>
</evidence>
<comment type="catalytic activity">
    <reaction evidence="16">
        <text>a 3-O-[N-acetyl-alpha-D-galactosaminyl]-L-threonyl-[protein] + CMP-N-acetyl-beta-neuraminate = a 3-O-[N-acetyl-alpha-neuraminosyl-(2-&gt;6)-N-acetyl-alpha-D-galactosaminyl]-L-threonyl-[protein] + CMP + H(+)</text>
        <dbReference type="Rhea" id="RHEA:81643"/>
        <dbReference type="Rhea" id="RHEA-COMP:11689"/>
        <dbReference type="Rhea" id="RHEA-COMP:19720"/>
        <dbReference type="ChEBI" id="CHEBI:15378"/>
        <dbReference type="ChEBI" id="CHEBI:57812"/>
        <dbReference type="ChEBI" id="CHEBI:60377"/>
        <dbReference type="ChEBI" id="CHEBI:87075"/>
        <dbReference type="ChEBI" id="CHEBI:231970"/>
    </reaction>
    <physiologicalReaction direction="left-to-right" evidence="16">
        <dbReference type="Rhea" id="RHEA:81644"/>
    </physiologicalReaction>
</comment>
<evidence type="ECO:0000256" key="8">
    <source>
        <dbReference type="ARBA" id="ARBA00022989"/>
    </source>
</evidence>
<dbReference type="OrthoDB" id="10264956at2759"/>
<evidence type="ECO:0000256" key="11">
    <source>
        <dbReference type="ARBA" id="ARBA00023157"/>
    </source>
</evidence>
<sequence>FRKLNIFQHAPETQVDTQEKQGLNYSDNGNSRSILKVTLGGHITRLKDVVEKTLRWKGKEHKEIMKPLPRVTAAKENMAVKPPPQLEATEKTTVKTTPMVQGNKGKTTARPAPRMGEAKGKTTVKPLPREEGGREKATVKPSSEVKGVLENNTSKDQAKPKEPPASMKIVRPVPQAAAVTQKRKLSAANFTSEPRWDFEDEYLLDNSSPPSTCSESVRARAAKSDWLRDLFLPNITLFIDKRYFSDSEWNRLEHFIPPYGFMDLNYSLVKEVISLLPPNPHQQLLLANNDSSVPTCISCAVVGNGGILNNSGMGQEIDSHDYVFRVSGAVIKGYEKDVGTKTSFYGFTAYSLISSLQILGHRGFSSIPQEKHVRYIHFLEGERDYEWLKALLLNEDIRKGFSNLSGHKPRQKFDKDFTMDKYLVVHPDFLRYMKNRFFKSKSLEKHYWRLYRPTTGAFLLLTALHLCDQVSAYGYITEGHERYSDHYYDKERKRLIFYINHDFNLEKQVWKRLHEESIMKLYQRS</sequence>
<keyword evidence="11" id="KW-1015">Disulfide bond</keyword>
<dbReference type="GO" id="GO:0001665">
    <property type="term" value="F:alpha-N-acetylgalactosaminide alpha-2,6-sialyltransferase activity"/>
    <property type="evidence" value="ECO:0007669"/>
    <property type="project" value="UniProtKB-EC"/>
</dbReference>
<evidence type="ECO:0000256" key="12">
    <source>
        <dbReference type="ARBA" id="ARBA00023180"/>
    </source>
</evidence>
<keyword evidence="10" id="KW-0472">Membrane</keyword>
<evidence type="ECO:0000256" key="10">
    <source>
        <dbReference type="ARBA" id="ARBA00023136"/>
    </source>
</evidence>